<dbReference type="GeneID" id="75916827"/>
<name>A0AAD5E4A8_UMBRA</name>
<protein>
    <submittedName>
        <fullName evidence="1">Uncharacterized protein</fullName>
    </submittedName>
</protein>
<proteinExistence type="predicted"/>
<keyword evidence="2" id="KW-1185">Reference proteome</keyword>
<dbReference type="AlphaFoldDB" id="A0AAD5E4A8"/>
<dbReference type="Proteomes" id="UP001206595">
    <property type="component" value="Unassembled WGS sequence"/>
</dbReference>
<reference evidence="1" key="2">
    <citation type="journal article" date="2022" name="Proc. Natl. Acad. Sci. U.S.A.">
        <title>Diploid-dominant life cycles characterize the early evolution of Fungi.</title>
        <authorList>
            <person name="Amses K.R."/>
            <person name="Simmons D.R."/>
            <person name="Longcore J.E."/>
            <person name="Mondo S.J."/>
            <person name="Seto K."/>
            <person name="Jeronimo G.H."/>
            <person name="Bonds A.E."/>
            <person name="Quandt C.A."/>
            <person name="Davis W.J."/>
            <person name="Chang Y."/>
            <person name="Federici B.A."/>
            <person name="Kuo A."/>
            <person name="LaButti K."/>
            <person name="Pangilinan J."/>
            <person name="Andreopoulos W."/>
            <person name="Tritt A."/>
            <person name="Riley R."/>
            <person name="Hundley H."/>
            <person name="Johnson J."/>
            <person name="Lipzen A."/>
            <person name="Barry K."/>
            <person name="Lang B.F."/>
            <person name="Cuomo C.A."/>
            <person name="Buchler N.E."/>
            <person name="Grigoriev I.V."/>
            <person name="Spatafora J.W."/>
            <person name="Stajich J.E."/>
            <person name="James T.Y."/>
        </authorList>
    </citation>
    <scope>NUCLEOTIDE SEQUENCE</scope>
    <source>
        <strain evidence="1">AG</strain>
    </source>
</reference>
<reference evidence="1" key="1">
    <citation type="submission" date="2021-06" db="EMBL/GenBank/DDBJ databases">
        <authorList>
            <consortium name="DOE Joint Genome Institute"/>
            <person name="Mondo S.J."/>
            <person name="Amses K.R."/>
            <person name="Simmons D.R."/>
            <person name="Longcore J.E."/>
            <person name="Seto K."/>
            <person name="Alves G.H."/>
            <person name="Bonds A.E."/>
            <person name="Quandt C.A."/>
            <person name="Davis W.J."/>
            <person name="Chang Y."/>
            <person name="Letcher P.M."/>
            <person name="Powell M.J."/>
            <person name="Kuo A."/>
            <person name="Labutti K."/>
            <person name="Pangilinan J."/>
            <person name="Andreopoulos W."/>
            <person name="Tritt A."/>
            <person name="Riley R."/>
            <person name="Hundley H."/>
            <person name="Johnson J."/>
            <person name="Lipzen A."/>
            <person name="Barry K."/>
            <person name="Berbee M.L."/>
            <person name="Buchler N.E."/>
            <person name="Grigoriev I.V."/>
            <person name="Spatafora J.W."/>
            <person name="Stajich J.E."/>
            <person name="James T.Y."/>
        </authorList>
    </citation>
    <scope>NUCLEOTIDE SEQUENCE</scope>
    <source>
        <strain evidence="1">AG</strain>
    </source>
</reference>
<accession>A0AAD5E4A8</accession>
<evidence type="ECO:0000313" key="1">
    <source>
        <dbReference type="EMBL" id="KAI8576577.1"/>
    </source>
</evidence>
<dbReference type="PROSITE" id="PS51257">
    <property type="entry name" value="PROKAR_LIPOPROTEIN"/>
    <property type="match status" value="1"/>
</dbReference>
<comment type="caution">
    <text evidence="1">The sequence shown here is derived from an EMBL/GenBank/DDBJ whole genome shotgun (WGS) entry which is preliminary data.</text>
</comment>
<organism evidence="1 2">
    <name type="scientific">Umbelopsis ramanniana AG</name>
    <dbReference type="NCBI Taxonomy" id="1314678"/>
    <lineage>
        <taxon>Eukaryota</taxon>
        <taxon>Fungi</taxon>
        <taxon>Fungi incertae sedis</taxon>
        <taxon>Mucoromycota</taxon>
        <taxon>Mucoromycotina</taxon>
        <taxon>Umbelopsidomycetes</taxon>
        <taxon>Umbelopsidales</taxon>
        <taxon>Umbelopsidaceae</taxon>
        <taxon>Umbelopsis</taxon>
    </lineage>
</organism>
<evidence type="ECO:0000313" key="2">
    <source>
        <dbReference type="Proteomes" id="UP001206595"/>
    </source>
</evidence>
<dbReference type="RefSeq" id="XP_051441581.1">
    <property type="nucleotide sequence ID" value="XM_051591484.1"/>
</dbReference>
<sequence>MCLDSGRESTASCRTPTHASAVSCSCLASKSCSPAAGAISSKPCTSATATPDTAASFSITTKHVPTATTCSPSAPKHSSV</sequence>
<gene>
    <name evidence="1" type="ORF">K450DRAFT_256293</name>
</gene>
<dbReference type="EMBL" id="MU620953">
    <property type="protein sequence ID" value="KAI8576577.1"/>
    <property type="molecule type" value="Genomic_DNA"/>
</dbReference>